<gene>
    <name evidence="1" type="ORF">B0I35DRAFT_446532</name>
</gene>
<protein>
    <submittedName>
        <fullName evidence="1">Methyltransferase</fullName>
    </submittedName>
</protein>
<dbReference type="Pfam" id="PF13489">
    <property type="entry name" value="Methyltransf_23"/>
    <property type="match status" value="1"/>
</dbReference>
<dbReference type="Proteomes" id="UP000813444">
    <property type="component" value="Unassembled WGS sequence"/>
</dbReference>
<dbReference type="GO" id="GO:0032259">
    <property type="term" value="P:methylation"/>
    <property type="evidence" value="ECO:0007669"/>
    <property type="project" value="UniProtKB-KW"/>
</dbReference>
<sequence length="244" mass="27458">MVSQDETGKLGDGQTYATVYSSSFLNLFYDYYVLSFNMRFWGCPTSVLLPFFTENFSRNHLDCGVATGWFPSEALGRPFRKHGKQQLTLVDINPNSLKVAESRVLAVTTATTTQCFEADATLPPPAALADKKFTSISMFNLFHCMPGGKEKFAKTFATFSQLLAKDGVLYGCTVLGPKATTSWMIKFYLKFYNDSWGVFNNKDDTREDLEEALKREFEEVEITLVGVMLLFRATKPRTQTNLVA</sequence>
<name>A0A8K0WJ30_9HYPO</name>
<dbReference type="EMBL" id="JAGPNK010000032">
    <property type="protein sequence ID" value="KAH7303515.1"/>
    <property type="molecule type" value="Genomic_DNA"/>
</dbReference>
<keyword evidence="1" id="KW-0808">Transferase</keyword>
<dbReference type="AlphaFoldDB" id="A0A8K0WJ30"/>
<keyword evidence="2" id="KW-1185">Reference proteome</keyword>
<dbReference type="CDD" id="cd02440">
    <property type="entry name" value="AdoMet_MTases"/>
    <property type="match status" value="1"/>
</dbReference>
<reference evidence="1" key="1">
    <citation type="journal article" date="2021" name="Nat. Commun.">
        <title>Genetic determinants of endophytism in the Arabidopsis root mycobiome.</title>
        <authorList>
            <person name="Mesny F."/>
            <person name="Miyauchi S."/>
            <person name="Thiergart T."/>
            <person name="Pickel B."/>
            <person name="Atanasova L."/>
            <person name="Karlsson M."/>
            <person name="Huettel B."/>
            <person name="Barry K.W."/>
            <person name="Haridas S."/>
            <person name="Chen C."/>
            <person name="Bauer D."/>
            <person name="Andreopoulos W."/>
            <person name="Pangilinan J."/>
            <person name="LaButti K."/>
            <person name="Riley R."/>
            <person name="Lipzen A."/>
            <person name="Clum A."/>
            <person name="Drula E."/>
            <person name="Henrissat B."/>
            <person name="Kohler A."/>
            <person name="Grigoriev I.V."/>
            <person name="Martin F.M."/>
            <person name="Hacquard S."/>
        </authorList>
    </citation>
    <scope>NUCLEOTIDE SEQUENCE</scope>
    <source>
        <strain evidence="1">MPI-CAGE-CH-0235</strain>
    </source>
</reference>
<accession>A0A8K0WJ30</accession>
<dbReference type="Gene3D" id="3.40.50.150">
    <property type="entry name" value="Vaccinia Virus protein VP39"/>
    <property type="match status" value="1"/>
</dbReference>
<evidence type="ECO:0000313" key="2">
    <source>
        <dbReference type="Proteomes" id="UP000813444"/>
    </source>
</evidence>
<evidence type="ECO:0000313" key="1">
    <source>
        <dbReference type="EMBL" id="KAH7303515.1"/>
    </source>
</evidence>
<dbReference type="InterPro" id="IPR029063">
    <property type="entry name" value="SAM-dependent_MTases_sf"/>
</dbReference>
<comment type="caution">
    <text evidence="1">The sequence shown here is derived from an EMBL/GenBank/DDBJ whole genome shotgun (WGS) entry which is preliminary data.</text>
</comment>
<organism evidence="1 2">
    <name type="scientific">Stachybotrys elegans</name>
    <dbReference type="NCBI Taxonomy" id="80388"/>
    <lineage>
        <taxon>Eukaryota</taxon>
        <taxon>Fungi</taxon>
        <taxon>Dikarya</taxon>
        <taxon>Ascomycota</taxon>
        <taxon>Pezizomycotina</taxon>
        <taxon>Sordariomycetes</taxon>
        <taxon>Hypocreomycetidae</taxon>
        <taxon>Hypocreales</taxon>
        <taxon>Stachybotryaceae</taxon>
        <taxon>Stachybotrys</taxon>
    </lineage>
</organism>
<proteinExistence type="predicted"/>
<dbReference type="SUPFAM" id="SSF53335">
    <property type="entry name" value="S-adenosyl-L-methionine-dependent methyltransferases"/>
    <property type="match status" value="1"/>
</dbReference>
<dbReference type="OrthoDB" id="10061782at2759"/>
<keyword evidence="1" id="KW-0489">Methyltransferase</keyword>
<dbReference type="GO" id="GO:0008168">
    <property type="term" value="F:methyltransferase activity"/>
    <property type="evidence" value="ECO:0007669"/>
    <property type="project" value="UniProtKB-KW"/>
</dbReference>